<evidence type="ECO:0000313" key="3">
    <source>
        <dbReference type="Proteomes" id="UP000197679"/>
    </source>
</evidence>
<dbReference type="KEGG" id="marh:Mia14_0024"/>
<dbReference type="AlphaFoldDB" id="A0A218NLM5"/>
<feature type="domain" description="PRC-barrel" evidence="1">
    <location>
        <begin position="4"/>
        <end position="39"/>
    </location>
</feature>
<proteinExistence type="predicted"/>
<dbReference type="RefSeq" id="WP_088819540.1">
    <property type="nucleotide sequence ID" value="NZ_CP019964.1"/>
</dbReference>
<gene>
    <name evidence="2" type="ORF">Mia14_0024</name>
</gene>
<protein>
    <submittedName>
        <fullName evidence="2">PRC-barrel domain-containing protein</fullName>
    </submittedName>
</protein>
<dbReference type="EMBL" id="CP019964">
    <property type="protein sequence ID" value="ASI13370.1"/>
    <property type="molecule type" value="Genomic_DNA"/>
</dbReference>
<dbReference type="OrthoDB" id="85079at2157"/>
<sequence length="80" mass="8880">MLTSDLYGKEIITNTGHKLGYVEDIILDMESGSVNSLMLVKLEDLASGKSKGEEFKKNTVNYERVKNISESVIVGTEKIK</sequence>
<dbReference type="Proteomes" id="UP000197679">
    <property type="component" value="Chromosome"/>
</dbReference>
<reference evidence="2 3" key="1">
    <citation type="journal article" date="2017" name="Nat. Commun.">
        <title>'ARMAN' archaea depend on association with euryarchaeal host in culture and in situ.</title>
        <authorList>
            <person name="Golyshina O."/>
            <person name="Toshchakov S."/>
            <person name="Makarova K."/>
            <person name="Gavrilov S."/>
            <person name="Korzhenkov A."/>
            <person name="La Cono V."/>
            <person name="Arcadi E."/>
            <person name="Nechitaylo T."/>
            <person name="Ferrer M."/>
            <person name="Kublanov I."/>
            <person name="Wolf Y."/>
            <person name="Yakimov M."/>
            <person name="Golyshin P."/>
            <person name="Slesarev A."/>
            <person name="Kozyavkin S."/>
        </authorList>
    </citation>
    <scope>NUCLEOTIDE SEQUENCE [LARGE SCALE GENOMIC DNA]</scope>
    <source>
        <strain evidence="2 3">Mia14</strain>
    </source>
</reference>
<dbReference type="GeneID" id="33313586"/>
<dbReference type="Pfam" id="PF05239">
    <property type="entry name" value="PRC"/>
    <property type="match status" value="1"/>
</dbReference>
<dbReference type="Gene3D" id="2.30.30.240">
    <property type="entry name" value="PRC-barrel domain"/>
    <property type="match status" value="1"/>
</dbReference>
<evidence type="ECO:0000313" key="2">
    <source>
        <dbReference type="EMBL" id="ASI13370.1"/>
    </source>
</evidence>
<evidence type="ECO:0000259" key="1">
    <source>
        <dbReference type="Pfam" id="PF05239"/>
    </source>
</evidence>
<dbReference type="PANTHER" id="PTHR38137">
    <property type="entry name" value="PRC-BARREL DOMAIN PROTEIN"/>
    <property type="match status" value="1"/>
</dbReference>
<dbReference type="PANTHER" id="PTHR38137:SF1">
    <property type="entry name" value="PRC-BARREL DOMAIN-CONTAINING PROTEIN"/>
    <property type="match status" value="1"/>
</dbReference>
<keyword evidence="3" id="KW-1185">Reference proteome</keyword>
<accession>A0A218NLM5</accession>
<dbReference type="InterPro" id="IPR011033">
    <property type="entry name" value="PRC_barrel-like_sf"/>
</dbReference>
<dbReference type="InterPro" id="IPR027275">
    <property type="entry name" value="PRC-brl_dom"/>
</dbReference>
<name>A0A218NLM5_9ARCH</name>
<organism evidence="2 3">
    <name type="scientific">Candidatus Mancarchaeum acidiphilum</name>
    <dbReference type="NCBI Taxonomy" id="1920749"/>
    <lineage>
        <taxon>Archaea</taxon>
        <taxon>Candidatus Micrarchaeota</taxon>
        <taxon>Candidatus Mancarchaeum</taxon>
    </lineage>
</organism>
<dbReference type="SUPFAM" id="SSF50346">
    <property type="entry name" value="PRC-barrel domain"/>
    <property type="match status" value="1"/>
</dbReference>